<dbReference type="AlphaFoldDB" id="A0A8S9RUL6"/>
<proteinExistence type="predicted"/>
<dbReference type="Proteomes" id="UP000712600">
    <property type="component" value="Unassembled WGS sequence"/>
</dbReference>
<gene>
    <name evidence="1" type="ORF">F2Q69_00030830</name>
</gene>
<reference evidence="1" key="1">
    <citation type="submission" date="2019-12" db="EMBL/GenBank/DDBJ databases">
        <title>Genome sequencing and annotation of Brassica cretica.</title>
        <authorList>
            <person name="Studholme D.J."/>
            <person name="Sarris P."/>
        </authorList>
    </citation>
    <scope>NUCLEOTIDE SEQUENCE</scope>
    <source>
        <strain evidence="1">PFS-109/04</strain>
        <tissue evidence="1">Leaf</tissue>
    </source>
</reference>
<protein>
    <submittedName>
        <fullName evidence="1">Uncharacterized protein</fullName>
    </submittedName>
</protein>
<accession>A0A8S9RUL6</accession>
<sequence>MDGRILNISKEDIAEIISMNGSMNFLDIQNIAEDSPSIDEPVGPSINGQPKFRQRALHQKRKRKPCWESRNEYGVIPTVPKQDTYSKAETHEVVAEIYRAIRASDDYHSKRLDGIYYPFNNSICWLTTHTNEMKQDIAMIKEQHAVGAGTSKSIAAHTQPLIAAHTQPSIDTRIQSSIDARLASFEDRLQSFTYRLDGVYYPLDFQAEQSPSIDRRTRPSINSDHTPLGGKLVIEKFLQDKFDEITFSQDLLKEYIYHELKDIAKSTHARIGMQQLSIGNIHPRMNAIEVDIDRQHCWEKYQDTGLRVPARRLTGSPLGSTPGPTFAIIPSSGRNGNLPIRGSFHISEYGRFQPYWTTEADLKTTI</sequence>
<organism evidence="1 2">
    <name type="scientific">Brassica cretica</name>
    <name type="common">Mustard</name>
    <dbReference type="NCBI Taxonomy" id="69181"/>
    <lineage>
        <taxon>Eukaryota</taxon>
        <taxon>Viridiplantae</taxon>
        <taxon>Streptophyta</taxon>
        <taxon>Embryophyta</taxon>
        <taxon>Tracheophyta</taxon>
        <taxon>Spermatophyta</taxon>
        <taxon>Magnoliopsida</taxon>
        <taxon>eudicotyledons</taxon>
        <taxon>Gunneridae</taxon>
        <taxon>Pentapetalae</taxon>
        <taxon>rosids</taxon>
        <taxon>malvids</taxon>
        <taxon>Brassicales</taxon>
        <taxon>Brassicaceae</taxon>
        <taxon>Brassiceae</taxon>
        <taxon>Brassica</taxon>
    </lineage>
</organism>
<comment type="caution">
    <text evidence="1">The sequence shown here is derived from an EMBL/GenBank/DDBJ whole genome shotgun (WGS) entry which is preliminary data.</text>
</comment>
<evidence type="ECO:0000313" key="1">
    <source>
        <dbReference type="EMBL" id="KAF3583394.1"/>
    </source>
</evidence>
<dbReference type="EMBL" id="QGKX02000088">
    <property type="protein sequence ID" value="KAF3583394.1"/>
    <property type="molecule type" value="Genomic_DNA"/>
</dbReference>
<evidence type="ECO:0000313" key="2">
    <source>
        <dbReference type="Proteomes" id="UP000712600"/>
    </source>
</evidence>
<name>A0A8S9RUL6_BRACR</name>